<accession>A0A8J8SX37</accession>
<comment type="caution">
    <text evidence="2">The sequence shown here is derived from an EMBL/GenBank/DDBJ whole genome shotgun (WGS) entry which is preliminary data.</text>
</comment>
<name>A0A8J8SX37_HALGN</name>
<feature type="region of interest" description="Disordered" evidence="1">
    <location>
        <begin position="1"/>
        <end position="34"/>
    </location>
</feature>
<dbReference type="OrthoDB" id="2017782at2759"/>
<organism evidence="2 3">
    <name type="scientific">Halteria grandinella</name>
    <dbReference type="NCBI Taxonomy" id="5974"/>
    <lineage>
        <taxon>Eukaryota</taxon>
        <taxon>Sar</taxon>
        <taxon>Alveolata</taxon>
        <taxon>Ciliophora</taxon>
        <taxon>Intramacronucleata</taxon>
        <taxon>Spirotrichea</taxon>
        <taxon>Stichotrichia</taxon>
        <taxon>Sporadotrichida</taxon>
        <taxon>Halteriidae</taxon>
        <taxon>Halteria</taxon>
    </lineage>
</organism>
<sequence>MPKTFTCGTAGASRPTTAKKKGEEKHREEENLKRFDADSSVFNSIKRDPKKSFQSTRIYLDDEGKHLPNHIAFINNINYGNLVPGDSFGARVLLPEDEIDRIKPDPEDFSKSLQMESVTAASTLQKSLLAKHLQNAANQTSGRPVFKQLLLLKARKQKCSF</sequence>
<reference evidence="2" key="1">
    <citation type="submission" date="2019-06" db="EMBL/GenBank/DDBJ databases">
        <authorList>
            <person name="Zheng W."/>
        </authorList>
    </citation>
    <scope>NUCLEOTIDE SEQUENCE</scope>
    <source>
        <strain evidence="2">QDHG01</strain>
    </source>
</reference>
<evidence type="ECO:0000256" key="1">
    <source>
        <dbReference type="SAM" id="MobiDB-lite"/>
    </source>
</evidence>
<dbReference type="EMBL" id="RRYP01017651">
    <property type="protein sequence ID" value="TNV74014.1"/>
    <property type="molecule type" value="Genomic_DNA"/>
</dbReference>
<keyword evidence="3" id="KW-1185">Reference proteome</keyword>
<evidence type="ECO:0000313" key="2">
    <source>
        <dbReference type="EMBL" id="TNV74014.1"/>
    </source>
</evidence>
<proteinExistence type="predicted"/>
<dbReference type="AlphaFoldDB" id="A0A8J8SX37"/>
<gene>
    <name evidence="2" type="ORF">FGO68_gene6954</name>
</gene>
<protein>
    <submittedName>
        <fullName evidence="2">Uncharacterized protein</fullName>
    </submittedName>
</protein>
<dbReference type="Proteomes" id="UP000785679">
    <property type="component" value="Unassembled WGS sequence"/>
</dbReference>
<evidence type="ECO:0000313" key="3">
    <source>
        <dbReference type="Proteomes" id="UP000785679"/>
    </source>
</evidence>
<feature type="compositionally biased region" description="Basic and acidic residues" evidence="1">
    <location>
        <begin position="20"/>
        <end position="34"/>
    </location>
</feature>